<reference evidence="2" key="1">
    <citation type="submission" date="2013-01" db="EMBL/GenBank/DDBJ databases">
        <title>Draft Genome Sequence of a Mulberry Tree, Morus notabilis C.K. Schneid.</title>
        <authorList>
            <person name="He N."/>
            <person name="Zhao S."/>
        </authorList>
    </citation>
    <scope>NUCLEOTIDE SEQUENCE</scope>
</reference>
<proteinExistence type="predicted"/>
<protein>
    <submittedName>
        <fullName evidence="1">Uncharacterized protein</fullName>
    </submittedName>
</protein>
<sequence>MGGGAIRRKVHILGRYYFEHWIPLKEFHRSEFKAAAQSWHPRKFFLARHMVKANEFHRSEYKAAAQSWHPRKFFLARHMVKANGVPQHYVLVLNLPISEYST</sequence>
<keyword evidence="2" id="KW-1185">Reference proteome</keyword>
<dbReference type="EMBL" id="KE345815">
    <property type="protein sequence ID" value="EXC17586.1"/>
    <property type="molecule type" value="Genomic_DNA"/>
</dbReference>
<dbReference type="Proteomes" id="UP000030645">
    <property type="component" value="Unassembled WGS sequence"/>
</dbReference>
<dbReference type="AlphaFoldDB" id="W9S934"/>
<gene>
    <name evidence="1" type="ORF">L484_012379</name>
</gene>
<evidence type="ECO:0000313" key="2">
    <source>
        <dbReference type="Proteomes" id="UP000030645"/>
    </source>
</evidence>
<accession>W9S934</accession>
<evidence type="ECO:0000313" key="1">
    <source>
        <dbReference type="EMBL" id="EXC17586.1"/>
    </source>
</evidence>
<organism evidence="1 2">
    <name type="scientific">Morus notabilis</name>
    <dbReference type="NCBI Taxonomy" id="981085"/>
    <lineage>
        <taxon>Eukaryota</taxon>
        <taxon>Viridiplantae</taxon>
        <taxon>Streptophyta</taxon>
        <taxon>Embryophyta</taxon>
        <taxon>Tracheophyta</taxon>
        <taxon>Spermatophyta</taxon>
        <taxon>Magnoliopsida</taxon>
        <taxon>eudicotyledons</taxon>
        <taxon>Gunneridae</taxon>
        <taxon>Pentapetalae</taxon>
        <taxon>rosids</taxon>
        <taxon>fabids</taxon>
        <taxon>Rosales</taxon>
        <taxon>Moraceae</taxon>
        <taxon>Moreae</taxon>
        <taxon>Morus</taxon>
    </lineage>
</organism>
<name>W9S934_9ROSA</name>